<comment type="caution">
    <text evidence="1">The sequence shown here is derived from an EMBL/GenBank/DDBJ whole genome shotgun (WGS) entry which is preliminary data.</text>
</comment>
<name>A0A8J4B5R3_9CHLO</name>
<dbReference type="EMBL" id="BNCO01000019">
    <property type="protein sequence ID" value="GIL54735.1"/>
    <property type="molecule type" value="Genomic_DNA"/>
</dbReference>
<organism evidence="1 2">
    <name type="scientific">Volvox africanus</name>
    <dbReference type="NCBI Taxonomy" id="51714"/>
    <lineage>
        <taxon>Eukaryota</taxon>
        <taxon>Viridiplantae</taxon>
        <taxon>Chlorophyta</taxon>
        <taxon>core chlorophytes</taxon>
        <taxon>Chlorophyceae</taxon>
        <taxon>CS clade</taxon>
        <taxon>Chlamydomonadales</taxon>
        <taxon>Volvocaceae</taxon>
        <taxon>Volvox</taxon>
    </lineage>
</organism>
<dbReference type="AlphaFoldDB" id="A0A8J4B5R3"/>
<reference evidence="1" key="1">
    <citation type="journal article" date="2021" name="Proc. Natl. Acad. Sci. U.S.A.">
        <title>Three genomes in the algal genus Volvox reveal the fate of a haploid sex-determining region after a transition to homothallism.</title>
        <authorList>
            <person name="Yamamoto K."/>
            <person name="Hamaji T."/>
            <person name="Kawai-Toyooka H."/>
            <person name="Matsuzaki R."/>
            <person name="Takahashi F."/>
            <person name="Nishimura Y."/>
            <person name="Kawachi M."/>
            <person name="Noguchi H."/>
            <person name="Minakuchi Y."/>
            <person name="Umen J.G."/>
            <person name="Toyoda A."/>
            <person name="Nozaki H."/>
        </authorList>
    </citation>
    <scope>NUCLEOTIDE SEQUENCE</scope>
    <source>
        <strain evidence="1">NIES-3780</strain>
    </source>
</reference>
<evidence type="ECO:0000313" key="1">
    <source>
        <dbReference type="EMBL" id="GIL54735.1"/>
    </source>
</evidence>
<accession>A0A8J4B5R3</accession>
<feature type="non-terminal residue" evidence="1">
    <location>
        <position position="1"/>
    </location>
</feature>
<feature type="non-terminal residue" evidence="1">
    <location>
        <position position="112"/>
    </location>
</feature>
<keyword evidence="2" id="KW-1185">Reference proteome</keyword>
<protein>
    <submittedName>
        <fullName evidence="1">Uncharacterized protein</fullName>
    </submittedName>
</protein>
<proteinExistence type="predicted"/>
<dbReference type="Proteomes" id="UP000747399">
    <property type="component" value="Unassembled WGS sequence"/>
</dbReference>
<sequence length="112" mass="11013">PSLPPDVAAAAEPDAGATVAPLPLVGTWADFFFPSSFATAASSEVAGGAGGAGRLAGGGWVLAGCRGSYEPATWKVSRTLASCGRGCPAMTTAHLPYTSLTDKLSDDGDVGA</sequence>
<evidence type="ECO:0000313" key="2">
    <source>
        <dbReference type="Proteomes" id="UP000747399"/>
    </source>
</evidence>
<gene>
    <name evidence="1" type="ORF">Vafri_10451</name>
</gene>